<proteinExistence type="predicted"/>
<protein>
    <recommendedName>
        <fullName evidence="3">CCHC-type domain-containing protein</fullName>
    </recommendedName>
</protein>
<name>A0AAV4AUD0_9GAST</name>
<gene>
    <name evidence="1" type="ORF">PoB_003705200</name>
</gene>
<comment type="caution">
    <text evidence="1">The sequence shown here is derived from an EMBL/GenBank/DDBJ whole genome shotgun (WGS) entry which is preliminary data.</text>
</comment>
<evidence type="ECO:0000313" key="2">
    <source>
        <dbReference type="Proteomes" id="UP000735302"/>
    </source>
</evidence>
<dbReference type="GO" id="GO:0003676">
    <property type="term" value="F:nucleic acid binding"/>
    <property type="evidence" value="ECO:0007669"/>
    <property type="project" value="InterPro"/>
</dbReference>
<dbReference type="InterPro" id="IPR036875">
    <property type="entry name" value="Znf_CCHC_sf"/>
</dbReference>
<dbReference type="AlphaFoldDB" id="A0AAV4AUD0"/>
<organism evidence="1 2">
    <name type="scientific">Plakobranchus ocellatus</name>
    <dbReference type="NCBI Taxonomy" id="259542"/>
    <lineage>
        <taxon>Eukaryota</taxon>
        <taxon>Metazoa</taxon>
        <taxon>Spiralia</taxon>
        <taxon>Lophotrochozoa</taxon>
        <taxon>Mollusca</taxon>
        <taxon>Gastropoda</taxon>
        <taxon>Heterobranchia</taxon>
        <taxon>Euthyneura</taxon>
        <taxon>Panpulmonata</taxon>
        <taxon>Sacoglossa</taxon>
        <taxon>Placobranchoidea</taxon>
        <taxon>Plakobranchidae</taxon>
        <taxon>Plakobranchus</taxon>
    </lineage>
</organism>
<dbReference type="Proteomes" id="UP000735302">
    <property type="component" value="Unassembled WGS sequence"/>
</dbReference>
<sequence>MKETLTKMDLKINEVHKRNEEMLALILSKLEKQADSTKTNRDHSGNECFRYGRAGHYAQNCRSRVRRTMVQGNKDPDGEEPIRRWAGTRLISRHGIWALLSE</sequence>
<reference evidence="1 2" key="1">
    <citation type="journal article" date="2021" name="Elife">
        <title>Chloroplast acquisition without the gene transfer in kleptoplastic sea slugs, Plakobranchus ocellatus.</title>
        <authorList>
            <person name="Maeda T."/>
            <person name="Takahashi S."/>
            <person name="Yoshida T."/>
            <person name="Shimamura S."/>
            <person name="Takaki Y."/>
            <person name="Nagai Y."/>
            <person name="Toyoda A."/>
            <person name="Suzuki Y."/>
            <person name="Arimoto A."/>
            <person name="Ishii H."/>
            <person name="Satoh N."/>
            <person name="Nishiyama T."/>
            <person name="Hasebe M."/>
            <person name="Maruyama T."/>
            <person name="Minagawa J."/>
            <person name="Obokata J."/>
            <person name="Shigenobu S."/>
        </authorList>
    </citation>
    <scope>NUCLEOTIDE SEQUENCE [LARGE SCALE GENOMIC DNA]</scope>
</reference>
<accession>A0AAV4AUD0</accession>
<dbReference type="SUPFAM" id="SSF57756">
    <property type="entry name" value="Retrovirus zinc finger-like domains"/>
    <property type="match status" value="1"/>
</dbReference>
<keyword evidence="2" id="KW-1185">Reference proteome</keyword>
<dbReference type="GO" id="GO:0008270">
    <property type="term" value="F:zinc ion binding"/>
    <property type="evidence" value="ECO:0007669"/>
    <property type="project" value="InterPro"/>
</dbReference>
<evidence type="ECO:0008006" key="3">
    <source>
        <dbReference type="Google" id="ProtNLM"/>
    </source>
</evidence>
<evidence type="ECO:0000313" key="1">
    <source>
        <dbReference type="EMBL" id="GFO10547.1"/>
    </source>
</evidence>
<dbReference type="EMBL" id="BLXT01004186">
    <property type="protein sequence ID" value="GFO10547.1"/>
    <property type="molecule type" value="Genomic_DNA"/>
</dbReference>